<organism evidence="1 2">
    <name type="scientific">Suillus luteus UH-Slu-Lm8-n1</name>
    <dbReference type="NCBI Taxonomy" id="930992"/>
    <lineage>
        <taxon>Eukaryota</taxon>
        <taxon>Fungi</taxon>
        <taxon>Dikarya</taxon>
        <taxon>Basidiomycota</taxon>
        <taxon>Agaricomycotina</taxon>
        <taxon>Agaricomycetes</taxon>
        <taxon>Agaricomycetidae</taxon>
        <taxon>Boletales</taxon>
        <taxon>Suillineae</taxon>
        <taxon>Suillaceae</taxon>
        <taxon>Suillus</taxon>
    </lineage>
</organism>
<keyword evidence="2" id="KW-1185">Reference proteome</keyword>
<proteinExistence type="predicted"/>
<accession>A0A0D0ADL0</accession>
<evidence type="ECO:0000313" key="1">
    <source>
        <dbReference type="EMBL" id="KIK48325.1"/>
    </source>
</evidence>
<reference evidence="1 2" key="1">
    <citation type="submission" date="2014-04" db="EMBL/GenBank/DDBJ databases">
        <authorList>
            <consortium name="DOE Joint Genome Institute"/>
            <person name="Kuo A."/>
            <person name="Ruytinx J."/>
            <person name="Rineau F."/>
            <person name="Colpaert J."/>
            <person name="Kohler A."/>
            <person name="Nagy L.G."/>
            <person name="Floudas D."/>
            <person name="Copeland A."/>
            <person name="Barry K.W."/>
            <person name="Cichocki N."/>
            <person name="Veneault-Fourrey C."/>
            <person name="LaButti K."/>
            <person name="Lindquist E.A."/>
            <person name="Lipzen A."/>
            <person name="Lundell T."/>
            <person name="Morin E."/>
            <person name="Murat C."/>
            <person name="Sun H."/>
            <person name="Tunlid A."/>
            <person name="Henrissat B."/>
            <person name="Grigoriev I.V."/>
            <person name="Hibbett D.S."/>
            <person name="Martin F."/>
            <person name="Nordberg H.P."/>
            <person name="Cantor M.N."/>
            <person name="Hua S.X."/>
        </authorList>
    </citation>
    <scope>NUCLEOTIDE SEQUENCE [LARGE SCALE GENOMIC DNA]</scope>
    <source>
        <strain evidence="1 2">UH-Slu-Lm8-n1</strain>
    </source>
</reference>
<name>A0A0D0ADL0_9AGAM</name>
<dbReference type="Proteomes" id="UP000054485">
    <property type="component" value="Unassembled WGS sequence"/>
</dbReference>
<reference evidence="2" key="2">
    <citation type="submission" date="2015-01" db="EMBL/GenBank/DDBJ databases">
        <title>Evolutionary Origins and Diversification of the Mycorrhizal Mutualists.</title>
        <authorList>
            <consortium name="DOE Joint Genome Institute"/>
            <consortium name="Mycorrhizal Genomics Consortium"/>
            <person name="Kohler A."/>
            <person name="Kuo A."/>
            <person name="Nagy L.G."/>
            <person name="Floudas D."/>
            <person name="Copeland A."/>
            <person name="Barry K.W."/>
            <person name="Cichocki N."/>
            <person name="Veneault-Fourrey C."/>
            <person name="LaButti K."/>
            <person name="Lindquist E.A."/>
            <person name="Lipzen A."/>
            <person name="Lundell T."/>
            <person name="Morin E."/>
            <person name="Murat C."/>
            <person name="Riley R."/>
            <person name="Ohm R."/>
            <person name="Sun H."/>
            <person name="Tunlid A."/>
            <person name="Henrissat B."/>
            <person name="Grigoriev I.V."/>
            <person name="Hibbett D.S."/>
            <person name="Martin F."/>
        </authorList>
    </citation>
    <scope>NUCLEOTIDE SEQUENCE [LARGE SCALE GENOMIC DNA]</scope>
    <source>
        <strain evidence="2">UH-Slu-Lm8-n1</strain>
    </source>
</reference>
<sequence>MASVTNFDSVPPLLICLNGQGSYRPRVWATSSGRWLWSTYSCFASIRFLLTFRLNPSLRNTLRAPMLLSFGHQSQAPQGGFTL</sequence>
<dbReference type="HOGENOM" id="CLU_2544138_0_0_1"/>
<protein>
    <submittedName>
        <fullName evidence="1">Uncharacterized protein</fullName>
    </submittedName>
</protein>
<dbReference type="InParanoid" id="A0A0D0ADL0"/>
<dbReference type="EMBL" id="KN835139">
    <property type="protein sequence ID" value="KIK48325.1"/>
    <property type="molecule type" value="Genomic_DNA"/>
</dbReference>
<gene>
    <name evidence="1" type="ORF">CY34DRAFT_798440</name>
</gene>
<evidence type="ECO:0000313" key="2">
    <source>
        <dbReference type="Proteomes" id="UP000054485"/>
    </source>
</evidence>
<dbReference type="AlphaFoldDB" id="A0A0D0ADL0"/>